<evidence type="ECO:0000256" key="3">
    <source>
        <dbReference type="ARBA" id="ARBA00023163"/>
    </source>
</evidence>
<name>A0ABU0GDS2_9HYPH</name>
<protein>
    <submittedName>
        <fullName evidence="5">AraC family ethanolamine operon transcriptional activator</fullName>
    </submittedName>
</protein>
<dbReference type="PANTHER" id="PTHR46796:SF12">
    <property type="entry name" value="HTH-TYPE DNA-BINDING TRANSCRIPTIONAL ACTIVATOR EUTR"/>
    <property type="match status" value="1"/>
</dbReference>
<evidence type="ECO:0000256" key="2">
    <source>
        <dbReference type="ARBA" id="ARBA00023125"/>
    </source>
</evidence>
<feature type="domain" description="HTH araC/xylS-type" evidence="4">
    <location>
        <begin position="193"/>
        <end position="296"/>
    </location>
</feature>
<comment type="caution">
    <text evidence="5">The sequence shown here is derived from an EMBL/GenBank/DDBJ whole genome shotgun (WGS) entry which is preliminary data.</text>
</comment>
<dbReference type="InterPro" id="IPR018060">
    <property type="entry name" value="HTH_AraC"/>
</dbReference>
<keyword evidence="6" id="KW-1185">Reference proteome</keyword>
<accession>A0ABU0GDS2</accession>
<dbReference type="PANTHER" id="PTHR46796">
    <property type="entry name" value="HTH-TYPE TRANSCRIPTIONAL ACTIVATOR RHAS-RELATED"/>
    <property type="match status" value="1"/>
</dbReference>
<organism evidence="5 6">
    <name type="scientific">Peteryoungia aggregata LMG 23059</name>
    <dbReference type="NCBI Taxonomy" id="1368425"/>
    <lineage>
        <taxon>Bacteria</taxon>
        <taxon>Pseudomonadati</taxon>
        <taxon>Pseudomonadota</taxon>
        <taxon>Alphaproteobacteria</taxon>
        <taxon>Hyphomicrobiales</taxon>
        <taxon>Rhizobiaceae</taxon>
        <taxon>Peteryoungia</taxon>
    </lineage>
</organism>
<dbReference type="InterPro" id="IPR009057">
    <property type="entry name" value="Homeodomain-like_sf"/>
</dbReference>
<evidence type="ECO:0000313" key="5">
    <source>
        <dbReference type="EMBL" id="MDQ0423510.1"/>
    </source>
</evidence>
<dbReference type="EMBL" id="JAUSUW010000022">
    <property type="protein sequence ID" value="MDQ0423510.1"/>
    <property type="molecule type" value="Genomic_DNA"/>
</dbReference>
<keyword evidence="1" id="KW-0805">Transcription regulation</keyword>
<evidence type="ECO:0000256" key="1">
    <source>
        <dbReference type="ARBA" id="ARBA00023015"/>
    </source>
</evidence>
<dbReference type="SMART" id="SM00342">
    <property type="entry name" value="HTH_ARAC"/>
    <property type="match status" value="1"/>
</dbReference>
<dbReference type="RefSeq" id="WP_307377509.1">
    <property type="nucleotide sequence ID" value="NZ_JAUSUW010000022.1"/>
</dbReference>
<dbReference type="Pfam" id="PF12833">
    <property type="entry name" value="HTH_18"/>
    <property type="match status" value="1"/>
</dbReference>
<reference evidence="5 6" key="1">
    <citation type="submission" date="2023-07" db="EMBL/GenBank/DDBJ databases">
        <title>Genomic Encyclopedia of Type Strains, Phase IV (KMG-IV): sequencing the most valuable type-strain genomes for metagenomic binning, comparative biology and taxonomic classification.</title>
        <authorList>
            <person name="Goeker M."/>
        </authorList>
    </citation>
    <scope>NUCLEOTIDE SEQUENCE [LARGE SCALE GENOMIC DNA]</scope>
    <source>
        <strain evidence="5 6">DSM 1111</strain>
    </source>
</reference>
<dbReference type="PROSITE" id="PS00041">
    <property type="entry name" value="HTH_ARAC_FAMILY_1"/>
    <property type="match status" value="1"/>
</dbReference>
<dbReference type="Gene3D" id="1.10.10.60">
    <property type="entry name" value="Homeodomain-like"/>
    <property type="match status" value="1"/>
</dbReference>
<sequence length="311" mass="34475">MPEWPQEHTQLSSGLFIGECETISLDNLLLIREVTNQSLIKSGSCWPGSVVLSLPLQASGNAWTGGHRIDAPCGLLSSGANLPEIITPTALDLVSVVFDQHWFAHSALMAGHHELSQRIWRHESMVLAPAPLLKLQHIFKRSFCTIGTAPGILDDGNVRTQIEHEITCALIEAFQSAKTVEPMRDTPHKATADSARSLILSSQTEQMDIEEICKVLRVSRRHLQNCFQRSYGQSAIQFAKAIRLNRVRKSIISLARQDPSCTIGDIASDHGFWHLSRFAGEYAKHFGELPSQTLMKIAPRQATRVNTKGRS</sequence>
<proteinExistence type="predicted"/>
<evidence type="ECO:0000259" key="4">
    <source>
        <dbReference type="PROSITE" id="PS01124"/>
    </source>
</evidence>
<dbReference type="PROSITE" id="PS01124">
    <property type="entry name" value="HTH_ARAC_FAMILY_2"/>
    <property type="match status" value="1"/>
</dbReference>
<keyword evidence="2" id="KW-0238">DNA-binding</keyword>
<dbReference type="InterPro" id="IPR050204">
    <property type="entry name" value="AraC_XylS_family_regulators"/>
</dbReference>
<dbReference type="SUPFAM" id="SSF46689">
    <property type="entry name" value="Homeodomain-like"/>
    <property type="match status" value="1"/>
</dbReference>
<evidence type="ECO:0000313" key="6">
    <source>
        <dbReference type="Proteomes" id="UP001238496"/>
    </source>
</evidence>
<dbReference type="InterPro" id="IPR018062">
    <property type="entry name" value="HTH_AraC-typ_CS"/>
</dbReference>
<gene>
    <name evidence="5" type="ORF">J2045_004562</name>
</gene>
<dbReference type="Proteomes" id="UP001238496">
    <property type="component" value="Unassembled WGS sequence"/>
</dbReference>
<keyword evidence="3" id="KW-0804">Transcription</keyword>